<feature type="region of interest" description="Disordered" evidence="1">
    <location>
        <begin position="312"/>
        <end position="376"/>
    </location>
</feature>
<accession>A0AAD8Y670</accession>
<evidence type="ECO:0000259" key="2">
    <source>
        <dbReference type="Pfam" id="PF22675"/>
    </source>
</evidence>
<evidence type="ECO:0000256" key="1">
    <source>
        <dbReference type="SAM" id="MobiDB-lite"/>
    </source>
</evidence>
<dbReference type="AlphaFoldDB" id="A0AAD8Y670"/>
<reference evidence="3" key="1">
    <citation type="submission" date="2023-06" db="EMBL/GenBank/DDBJ databases">
        <title>Survivors Of The Sea: Transcriptome response of Skeletonema marinoi to long-term dormancy.</title>
        <authorList>
            <person name="Pinder M.I.M."/>
            <person name="Kourtchenko O."/>
            <person name="Robertson E.K."/>
            <person name="Larsson T."/>
            <person name="Maumus F."/>
            <person name="Osuna-Cruz C.M."/>
            <person name="Vancaester E."/>
            <person name="Stenow R."/>
            <person name="Vandepoele K."/>
            <person name="Ploug H."/>
            <person name="Bruchert V."/>
            <person name="Godhe A."/>
            <person name="Topel M."/>
        </authorList>
    </citation>
    <scope>NUCLEOTIDE SEQUENCE</scope>
    <source>
        <strain evidence="3">R05AC</strain>
    </source>
</reference>
<dbReference type="InterPro" id="IPR036612">
    <property type="entry name" value="KH_dom_type_1_sf"/>
</dbReference>
<organism evidence="3 4">
    <name type="scientific">Skeletonema marinoi</name>
    <dbReference type="NCBI Taxonomy" id="267567"/>
    <lineage>
        <taxon>Eukaryota</taxon>
        <taxon>Sar</taxon>
        <taxon>Stramenopiles</taxon>
        <taxon>Ochrophyta</taxon>
        <taxon>Bacillariophyta</taxon>
        <taxon>Coscinodiscophyceae</taxon>
        <taxon>Thalassiosirophycidae</taxon>
        <taxon>Thalassiosirales</taxon>
        <taxon>Skeletonemataceae</taxon>
        <taxon>Skeletonema</taxon>
        <taxon>Skeletonema marinoi-dohrnii complex</taxon>
    </lineage>
</organism>
<feature type="compositionally biased region" description="Basic and acidic residues" evidence="1">
    <location>
        <begin position="362"/>
        <end position="372"/>
    </location>
</feature>
<evidence type="ECO:0000313" key="4">
    <source>
        <dbReference type="Proteomes" id="UP001224775"/>
    </source>
</evidence>
<dbReference type="Proteomes" id="UP001224775">
    <property type="component" value="Unassembled WGS sequence"/>
</dbReference>
<dbReference type="Pfam" id="PF22675">
    <property type="entry name" value="KH-I_KHDC4-BBP"/>
    <property type="match status" value="1"/>
</dbReference>
<dbReference type="SUPFAM" id="SSF54791">
    <property type="entry name" value="Eukaryotic type KH-domain (KH-domain type I)"/>
    <property type="match status" value="1"/>
</dbReference>
<dbReference type="EMBL" id="JATAAI010000018">
    <property type="protein sequence ID" value="KAK1739426.1"/>
    <property type="molecule type" value="Genomic_DNA"/>
</dbReference>
<gene>
    <name evidence="3" type="ORF">QTG54_009969</name>
</gene>
<feature type="domain" description="KHDC4/BBP-like KH-domain type I" evidence="2">
    <location>
        <begin position="403"/>
        <end position="466"/>
    </location>
</feature>
<keyword evidence="4" id="KW-1185">Reference proteome</keyword>
<protein>
    <recommendedName>
        <fullName evidence="2">KHDC4/BBP-like KH-domain type I domain-containing protein</fullName>
    </recommendedName>
</protein>
<dbReference type="GO" id="GO:0003723">
    <property type="term" value="F:RNA binding"/>
    <property type="evidence" value="ECO:0007669"/>
    <property type="project" value="InterPro"/>
</dbReference>
<evidence type="ECO:0000313" key="3">
    <source>
        <dbReference type="EMBL" id="KAK1739426.1"/>
    </source>
</evidence>
<name>A0AAD8Y670_9STRA</name>
<dbReference type="InterPro" id="IPR055256">
    <property type="entry name" value="KH_1_KHDC4/BBP-like"/>
</dbReference>
<sequence length="604" mass="67145">MTSDAMDALKNEMDVDTTLVVGAVLQGHQHHNTADDDDGGGENEVELTGRTTPWNTLALWNLPKLALTGFLLVSEGIHPDENGKEGAAGVEEVCTIATLQKILPSNTAQAKLRSISGVQWGQDFGDDEGRKEWHERKMMSKVTRAKRQLDLMGLKGTVLHFWFNLSDVGVKEASTSHPKRGVVQSALWHNNKIFYEVTHADKSSSSIVTEEVEDDKLGFGATCPITILPDNVDADADPLEGEIVLCTPSTTNPNTFVYTAMIFLDGKSKVRYESGIEEKRVVYRKVDESIVDNSSSAASGPVCKGKGAITIDDTSEATSSPKQYDNSSLMRTNNGSYDDEEGEVIEEPRRSLPPPSIMYNDSHTKREKDETKSSAQNVPSKLVILVPLWLQKDRTSQRSLFFHLIGANGCNTKRIEHETRCKVRIVRSGDTEEAPFIPMKIHIEAMNAPKALRDLKTARQIIQSLVLEYVGNDGCRGRLLFEIAKHCWGTHRPNQSTSRAINDFNPFFNSGQHVFMSMVELPFVCEEGRKIFHAAHSVLMKASLERIQATGCFVQVAQNGFSIPTELCDPYVFVYGKTYRCVDRAVDVIKNVIRSHQKKCSCTY</sequence>
<proteinExistence type="predicted"/>
<dbReference type="Gene3D" id="3.30.1370.10">
    <property type="entry name" value="K Homology domain, type 1"/>
    <property type="match status" value="1"/>
</dbReference>
<comment type="caution">
    <text evidence="3">The sequence shown here is derived from an EMBL/GenBank/DDBJ whole genome shotgun (WGS) entry which is preliminary data.</text>
</comment>
<feature type="compositionally biased region" description="Polar residues" evidence="1">
    <location>
        <begin position="316"/>
        <end position="336"/>
    </location>
</feature>